<sequence length="341" mass="37323">MKRWGIAVIGCGAVSEFHLNAIRELDNAELTGVASRSEDRARQTGERERCAWTTDYSELLRHPGTDLVCLTTGSGSHYTIGLDVLNAGKHLWVEKPLAMTAEQADRMILLAKEKGVTLSVVSQRRFEAQHRLVKRVVSEGKIGKLMLVEVSCPYFRTQAYYDSSAWRGTIAEDGGALMNQGIHSIDLMLWLGGPVQSVYGKTETMCHDMEAEDIGLALLRFRSGAFGTIMSSTGIRPGFAPSLHLYGDKGTIKLEGTAITHWTVPGMELPELIDTATSGGGVADPRNISMQYHKLQLMELLAALSEGREPAVTGADGKRAVQLIEAIYRSSRAGSEIQWEE</sequence>
<organism evidence="3 4">
    <name type="scientific">Paenibacillus solanacearum</name>
    <dbReference type="NCBI Taxonomy" id="2048548"/>
    <lineage>
        <taxon>Bacteria</taxon>
        <taxon>Bacillati</taxon>
        <taxon>Bacillota</taxon>
        <taxon>Bacilli</taxon>
        <taxon>Bacillales</taxon>
        <taxon>Paenibacillaceae</taxon>
        <taxon>Paenibacillus</taxon>
    </lineage>
</organism>
<dbReference type="PANTHER" id="PTHR43249">
    <property type="entry name" value="UDP-N-ACETYL-2-AMINO-2-DEOXY-D-GLUCURONATE OXIDASE"/>
    <property type="match status" value="1"/>
</dbReference>
<dbReference type="PANTHER" id="PTHR43249:SF1">
    <property type="entry name" value="D-GLUCOSIDE 3-DEHYDROGENASE"/>
    <property type="match status" value="1"/>
</dbReference>
<evidence type="ECO:0000313" key="4">
    <source>
        <dbReference type="Proteomes" id="UP000693672"/>
    </source>
</evidence>
<gene>
    <name evidence="3" type="primary">iolG_19</name>
    <name evidence="3" type="ORF">PAESOLCIP111_02280</name>
</gene>
<evidence type="ECO:0000259" key="1">
    <source>
        <dbReference type="Pfam" id="PF01408"/>
    </source>
</evidence>
<dbReference type="GO" id="GO:0000166">
    <property type="term" value="F:nucleotide binding"/>
    <property type="evidence" value="ECO:0007669"/>
    <property type="project" value="InterPro"/>
</dbReference>
<dbReference type="Proteomes" id="UP000693672">
    <property type="component" value="Unassembled WGS sequence"/>
</dbReference>
<dbReference type="EMBL" id="CAJVAS010000008">
    <property type="protein sequence ID" value="CAG7620534.1"/>
    <property type="molecule type" value="Genomic_DNA"/>
</dbReference>
<dbReference type="EC" id="1.1.1.18" evidence="3"/>
<dbReference type="InterPro" id="IPR000683">
    <property type="entry name" value="Gfo/Idh/MocA-like_OxRdtase_N"/>
</dbReference>
<feature type="domain" description="Gfo/Idh/MocA-like oxidoreductase N-terminal" evidence="1">
    <location>
        <begin position="6"/>
        <end position="120"/>
    </location>
</feature>
<dbReference type="Pfam" id="PF01408">
    <property type="entry name" value="GFO_IDH_MocA"/>
    <property type="match status" value="1"/>
</dbReference>
<reference evidence="3" key="1">
    <citation type="submission" date="2021-06" db="EMBL/GenBank/DDBJ databases">
        <authorList>
            <person name="Criscuolo A."/>
        </authorList>
    </citation>
    <scope>NUCLEOTIDE SEQUENCE</scope>
    <source>
        <strain evidence="3">CIP111600</strain>
    </source>
</reference>
<dbReference type="InterPro" id="IPR052515">
    <property type="entry name" value="Gfo/Idh/MocA_Oxidoreductase"/>
</dbReference>
<feature type="domain" description="GFO/IDH/MocA-like oxidoreductase" evidence="2">
    <location>
        <begin position="131"/>
        <end position="252"/>
    </location>
</feature>
<evidence type="ECO:0000313" key="3">
    <source>
        <dbReference type="EMBL" id="CAG7620534.1"/>
    </source>
</evidence>
<dbReference type="GO" id="GO:0050112">
    <property type="term" value="F:inositol 2-dehydrogenase (NAD+) activity"/>
    <property type="evidence" value="ECO:0007669"/>
    <property type="project" value="UniProtKB-EC"/>
</dbReference>
<dbReference type="InterPro" id="IPR055170">
    <property type="entry name" value="GFO_IDH_MocA-like_dom"/>
</dbReference>
<accession>A0A916K2G3</accession>
<name>A0A916K2G3_9BACL</name>
<dbReference type="RefSeq" id="WP_218092070.1">
    <property type="nucleotide sequence ID" value="NZ_CAJVAS010000008.1"/>
</dbReference>
<keyword evidence="4" id="KW-1185">Reference proteome</keyword>
<protein>
    <submittedName>
        <fullName evidence="3">Myo-inositol 2-dehydrogenase</fullName>
        <ecNumber evidence="3">1.1.1.18</ecNumber>
    </submittedName>
</protein>
<dbReference type="AlphaFoldDB" id="A0A916K2G3"/>
<proteinExistence type="predicted"/>
<dbReference type="Pfam" id="PF22725">
    <property type="entry name" value="GFO_IDH_MocA_C3"/>
    <property type="match status" value="1"/>
</dbReference>
<keyword evidence="3" id="KW-0560">Oxidoreductase</keyword>
<comment type="caution">
    <text evidence="3">The sequence shown here is derived from an EMBL/GenBank/DDBJ whole genome shotgun (WGS) entry which is preliminary data.</text>
</comment>
<evidence type="ECO:0000259" key="2">
    <source>
        <dbReference type="Pfam" id="PF22725"/>
    </source>
</evidence>